<sequence>MREKSSENCGRKTRKAVAAKLARYDLVIGVVRAEAFLSFSSADEQFGLESDRRAKILKNFVRNTLSFHRSEILATVLNEYTDWERPVQHPVNLRDETLEALSDARVVAPAVLTADLHAAVTPNRTYIYVFDYQTKFGDYQQRQGCIHGEELPYVLGAPLAGTEGLSFFTNNYTKQEGLLSEAVMTYWTNFARTGTPSDPVEESGRGRAERSRYRNLEWPAYEPVHKKYLHLDLKPRVKTHYRAHRLSFWLHLVPELHRPGGEGVPAQHHQLADEDADRHVAANATRTSTTNARTPSANPSSGATSVTSAPAVTVHPGAGGAATHGADGLPPEPDGFAAYSTALSATVAIGCTLLLLNMLVFACVFRQRDKHRDRGDRGSSSDAGSSGTLKKRAENGQIHASVCGSEHLQIIPGGLQTVTSVAHHNPYHHHNHTLQLGAHLPPPDVADLPRQQQHVQHAEAAVAGVVSAGATLPRSQNAPKAPKVPVKSSTLSAESERYQQQQQQQQHHHHLHHLQTLDSAGLGQTMGQSMGMGTMGMGTLKKRNPESSHASSLARMDEFRV</sequence>
<feature type="compositionally biased region" description="Low complexity" evidence="3">
    <location>
        <begin position="521"/>
        <end position="532"/>
    </location>
</feature>
<keyword evidence="2" id="KW-0325">Glycoprotein</keyword>
<keyword evidence="4" id="KW-1133">Transmembrane helix</keyword>
<keyword evidence="4" id="KW-0812">Transmembrane</keyword>
<keyword evidence="6" id="KW-1185">Reference proteome</keyword>
<feature type="domain" description="Carboxylesterase type B" evidence="5">
    <location>
        <begin position="22"/>
        <end position="249"/>
    </location>
</feature>
<proteinExistence type="inferred from homology"/>
<dbReference type="RefSeq" id="XP_034232919.1">
    <property type="nucleotide sequence ID" value="XM_034377028.1"/>
</dbReference>
<feature type="compositionally biased region" description="Basic and acidic residues" evidence="3">
    <location>
        <begin position="370"/>
        <end position="379"/>
    </location>
</feature>
<reference evidence="7" key="1">
    <citation type="submission" date="2025-08" db="UniProtKB">
        <authorList>
            <consortium name="RefSeq"/>
        </authorList>
    </citation>
    <scope>IDENTIFICATION</scope>
    <source>
        <tissue evidence="7">Total insect</tissue>
    </source>
</reference>
<evidence type="ECO:0000256" key="4">
    <source>
        <dbReference type="SAM" id="Phobius"/>
    </source>
</evidence>
<accession>A0A6P8ZI36</accession>
<dbReference type="Pfam" id="PF00135">
    <property type="entry name" value="COesterase"/>
    <property type="match status" value="1"/>
</dbReference>
<dbReference type="KEGG" id="tpal:117640508"/>
<dbReference type="InterPro" id="IPR051093">
    <property type="entry name" value="Neuroligin/BSAL"/>
</dbReference>
<dbReference type="Gene3D" id="3.40.50.1820">
    <property type="entry name" value="alpha/beta hydrolase"/>
    <property type="match status" value="1"/>
</dbReference>
<feature type="region of interest" description="Disordered" evidence="3">
    <location>
        <begin position="370"/>
        <end position="393"/>
    </location>
</feature>
<dbReference type="OrthoDB" id="3200163at2759"/>
<keyword evidence="4" id="KW-0472">Membrane</keyword>
<gene>
    <name evidence="7" type="primary">LOC117640508</name>
</gene>
<name>A0A6P8ZI36_THRPL</name>
<feature type="region of interest" description="Disordered" evidence="3">
    <location>
        <begin position="471"/>
        <end position="561"/>
    </location>
</feature>
<evidence type="ECO:0000313" key="6">
    <source>
        <dbReference type="Proteomes" id="UP000515158"/>
    </source>
</evidence>
<evidence type="ECO:0000313" key="7">
    <source>
        <dbReference type="RefSeq" id="XP_034232919.1"/>
    </source>
</evidence>
<evidence type="ECO:0000256" key="1">
    <source>
        <dbReference type="ARBA" id="ARBA00005964"/>
    </source>
</evidence>
<comment type="similarity">
    <text evidence="1">Belongs to the type-B carboxylesterase/lipase family.</text>
</comment>
<feature type="compositionally biased region" description="Low complexity" evidence="3">
    <location>
        <begin position="285"/>
        <end position="298"/>
    </location>
</feature>
<feature type="region of interest" description="Disordered" evidence="3">
    <location>
        <begin position="432"/>
        <end position="451"/>
    </location>
</feature>
<dbReference type="InterPro" id="IPR029058">
    <property type="entry name" value="AB_hydrolase_fold"/>
</dbReference>
<dbReference type="SUPFAM" id="SSF53474">
    <property type="entry name" value="alpha/beta-Hydrolases"/>
    <property type="match status" value="1"/>
</dbReference>
<feature type="region of interest" description="Disordered" evidence="3">
    <location>
        <begin position="285"/>
        <end position="329"/>
    </location>
</feature>
<dbReference type="InterPro" id="IPR002018">
    <property type="entry name" value="CarbesteraseB"/>
</dbReference>
<feature type="compositionally biased region" description="Polar residues" evidence="3">
    <location>
        <begin position="299"/>
        <end position="308"/>
    </location>
</feature>
<evidence type="ECO:0000259" key="5">
    <source>
        <dbReference type="Pfam" id="PF00135"/>
    </source>
</evidence>
<feature type="transmembrane region" description="Helical" evidence="4">
    <location>
        <begin position="342"/>
        <end position="365"/>
    </location>
</feature>
<dbReference type="GeneID" id="117640508"/>
<dbReference type="AlphaFoldDB" id="A0A6P8ZI36"/>
<dbReference type="Proteomes" id="UP000515158">
    <property type="component" value="Unplaced"/>
</dbReference>
<evidence type="ECO:0000256" key="3">
    <source>
        <dbReference type="SAM" id="MobiDB-lite"/>
    </source>
</evidence>
<dbReference type="PANTHER" id="PTHR43903">
    <property type="entry name" value="NEUROLIGIN"/>
    <property type="match status" value="1"/>
</dbReference>
<evidence type="ECO:0000256" key="2">
    <source>
        <dbReference type="ARBA" id="ARBA00023180"/>
    </source>
</evidence>
<dbReference type="InParanoid" id="A0A6P8ZI36"/>
<protein>
    <submittedName>
        <fullName evidence="7">Neuroligin-1-like</fullName>
    </submittedName>
</protein>
<organism evidence="7">
    <name type="scientific">Thrips palmi</name>
    <name type="common">Melon thrips</name>
    <dbReference type="NCBI Taxonomy" id="161013"/>
    <lineage>
        <taxon>Eukaryota</taxon>
        <taxon>Metazoa</taxon>
        <taxon>Ecdysozoa</taxon>
        <taxon>Arthropoda</taxon>
        <taxon>Hexapoda</taxon>
        <taxon>Insecta</taxon>
        <taxon>Pterygota</taxon>
        <taxon>Neoptera</taxon>
        <taxon>Paraneoptera</taxon>
        <taxon>Thysanoptera</taxon>
        <taxon>Terebrantia</taxon>
        <taxon>Thripoidea</taxon>
        <taxon>Thripidae</taxon>
        <taxon>Thrips</taxon>
    </lineage>
</organism>